<evidence type="ECO:0000256" key="5">
    <source>
        <dbReference type="ARBA" id="ARBA00059434"/>
    </source>
</evidence>
<dbReference type="Pfam" id="PF08059">
    <property type="entry name" value="SEP"/>
    <property type="match status" value="1"/>
</dbReference>
<protein>
    <recommendedName>
        <fullName evidence="7">UBX domain-containing protein 11</fullName>
    </recommendedName>
    <alternativeName>
        <fullName evidence="9">Socius</fullName>
    </alternativeName>
    <alternativeName>
        <fullName evidence="8">UBX domain-containing protein 5</fullName>
    </alternativeName>
</protein>
<comment type="subunit">
    <text evidence="6">Interacts with GNA12, GNA13, RND1, RND2 and RND3.</text>
</comment>
<dbReference type="InterPro" id="IPR012989">
    <property type="entry name" value="SEP_domain"/>
</dbReference>
<evidence type="ECO:0000313" key="12">
    <source>
        <dbReference type="EMBL" id="EDO29444.1"/>
    </source>
</evidence>
<evidence type="ECO:0000313" key="13">
    <source>
        <dbReference type="Proteomes" id="UP000001593"/>
    </source>
</evidence>
<keyword evidence="4" id="KW-0206">Cytoskeleton</keyword>
<dbReference type="InterPro" id="IPR036241">
    <property type="entry name" value="NSFL1C_SEP_dom_sf"/>
</dbReference>
<dbReference type="eggNOG" id="KOG2086">
    <property type="taxonomic scope" value="Eukaryota"/>
</dbReference>
<feature type="domain" description="SEP" evidence="11">
    <location>
        <begin position="202"/>
        <end position="267"/>
    </location>
</feature>
<evidence type="ECO:0000256" key="8">
    <source>
        <dbReference type="ARBA" id="ARBA00075811"/>
    </source>
</evidence>
<dbReference type="AlphaFoldDB" id="A7T3M1"/>
<evidence type="ECO:0000259" key="11">
    <source>
        <dbReference type="PROSITE" id="PS51399"/>
    </source>
</evidence>
<evidence type="ECO:0000256" key="7">
    <source>
        <dbReference type="ARBA" id="ARBA00073759"/>
    </source>
</evidence>
<accession>A7T3M1</accession>
<evidence type="ECO:0000256" key="3">
    <source>
        <dbReference type="ARBA" id="ARBA00023054"/>
    </source>
</evidence>
<dbReference type="HOGENOM" id="CLU_044433_1_0_1"/>
<comment type="function">
    <text evidence="5">May be involved in the reorganization of actin cytoskeleton mediated by RND1, RND2 and RND3. Promotes RHOA activation mediated by GNA12 and GNA13.</text>
</comment>
<dbReference type="Proteomes" id="UP000001593">
    <property type="component" value="Unassembled WGS sequence"/>
</dbReference>
<dbReference type="PROSITE" id="PS51399">
    <property type="entry name" value="SEP"/>
    <property type="match status" value="1"/>
</dbReference>
<evidence type="ECO:0000256" key="9">
    <source>
        <dbReference type="ARBA" id="ARBA00081109"/>
    </source>
</evidence>
<comment type="subcellular location">
    <subcellularLocation>
        <location evidence="1">Cytoplasm</location>
        <location evidence="1">Cytoskeleton</location>
    </subcellularLocation>
</comment>
<dbReference type="KEGG" id="nve:5500035"/>
<keyword evidence="2" id="KW-0963">Cytoplasm</keyword>
<dbReference type="OMA" id="PTESAYM"/>
<sequence length="267" mass="29686">MDMTPEKMLSEIPSDFLRRDVLGRLPKASHKGPMTAPSDHELMGSMVSRLAQAENELRNAKKEIIDKDKKIKILQEKVQLLDKARGYSSGTIGDLERKCQALQAQVHEMEEFLADYGMVWVGNSSPTESAYMPLDDDAHPNEDSMVTPTGCGVWNPAASVANPSFEVNFDLVLKNVKELNVLAGEGCAVISRTKDGARLKVPDSIPLALYYNGIVMFEGPFRPFTDPTTQQCMRDIMEGYFPSELQSRYPDGVPINVSLHILSMKFS</sequence>
<dbReference type="GO" id="GO:0005856">
    <property type="term" value="C:cytoskeleton"/>
    <property type="evidence" value="ECO:0007669"/>
    <property type="project" value="UniProtKB-SubCell"/>
</dbReference>
<name>A7T3M1_NEMVE</name>
<dbReference type="STRING" id="45351.A7T3M1"/>
<dbReference type="Gene3D" id="3.30.420.210">
    <property type="entry name" value="SEP domain"/>
    <property type="match status" value="1"/>
</dbReference>
<gene>
    <name evidence="12" type="ORF">NEMVEDRAFT_v1g221862</name>
</gene>
<evidence type="ECO:0000256" key="2">
    <source>
        <dbReference type="ARBA" id="ARBA00022490"/>
    </source>
</evidence>
<organism evidence="12 13">
    <name type="scientific">Nematostella vectensis</name>
    <name type="common">Starlet sea anemone</name>
    <dbReference type="NCBI Taxonomy" id="45351"/>
    <lineage>
        <taxon>Eukaryota</taxon>
        <taxon>Metazoa</taxon>
        <taxon>Cnidaria</taxon>
        <taxon>Anthozoa</taxon>
        <taxon>Hexacorallia</taxon>
        <taxon>Actiniaria</taxon>
        <taxon>Edwardsiidae</taxon>
        <taxon>Nematostella</taxon>
    </lineage>
</organism>
<dbReference type="InParanoid" id="A7T3M1"/>
<keyword evidence="13" id="KW-1185">Reference proteome</keyword>
<keyword evidence="3 10" id="KW-0175">Coiled coil</keyword>
<evidence type="ECO:0000256" key="10">
    <source>
        <dbReference type="SAM" id="Coils"/>
    </source>
</evidence>
<feature type="coiled-coil region" evidence="10">
    <location>
        <begin position="43"/>
        <end position="112"/>
    </location>
</feature>
<dbReference type="SUPFAM" id="SSF102848">
    <property type="entry name" value="NSFL1 (p97 ATPase) cofactor p47, SEP domain"/>
    <property type="match status" value="1"/>
</dbReference>
<dbReference type="EMBL" id="DS470553">
    <property type="protein sequence ID" value="EDO29444.1"/>
    <property type="molecule type" value="Genomic_DNA"/>
</dbReference>
<reference evidence="12 13" key="1">
    <citation type="journal article" date="2007" name="Science">
        <title>Sea anemone genome reveals ancestral eumetazoan gene repertoire and genomic organization.</title>
        <authorList>
            <person name="Putnam N.H."/>
            <person name="Srivastava M."/>
            <person name="Hellsten U."/>
            <person name="Dirks B."/>
            <person name="Chapman J."/>
            <person name="Salamov A."/>
            <person name="Terry A."/>
            <person name="Shapiro H."/>
            <person name="Lindquist E."/>
            <person name="Kapitonov V.V."/>
            <person name="Jurka J."/>
            <person name="Genikhovich G."/>
            <person name="Grigoriev I.V."/>
            <person name="Lucas S.M."/>
            <person name="Steele R.E."/>
            <person name="Finnerty J.R."/>
            <person name="Technau U."/>
            <person name="Martindale M.Q."/>
            <person name="Rokhsar D.S."/>
        </authorList>
    </citation>
    <scope>NUCLEOTIDE SEQUENCE [LARGE SCALE GENOMIC DNA]</scope>
    <source>
        <strain evidence="13">CH2 X CH6</strain>
    </source>
</reference>
<evidence type="ECO:0000256" key="6">
    <source>
        <dbReference type="ARBA" id="ARBA00062345"/>
    </source>
</evidence>
<proteinExistence type="predicted"/>
<dbReference type="PANTHER" id="PTHR23333">
    <property type="entry name" value="UBX DOMAIN CONTAINING PROTEIN"/>
    <property type="match status" value="1"/>
</dbReference>
<dbReference type="FunFam" id="3.30.420.210:FF:000003">
    <property type="entry name" value="UBX domain protein 11"/>
    <property type="match status" value="1"/>
</dbReference>
<evidence type="ECO:0000256" key="1">
    <source>
        <dbReference type="ARBA" id="ARBA00004245"/>
    </source>
</evidence>
<evidence type="ECO:0000256" key="4">
    <source>
        <dbReference type="ARBA" id="ARBA00023212"/>
    </source>
</evidence>
<dbReference type="PhylomeDB" id="A7T3M1"/>
<dbReference type="PANTHER" id="PTHR23333:SF4">
    <property type="entry name" value="UBX DOMAIN-CONTAINING PROTEIN 11"/>
    <property type="match status" value="1"/>
</dbReference>